<evidence type="ECO:0000313" key="3">
    <source>
        <dbReference type="Proteomes" id="UP000305673"/>
    </source>
</evidence>
<protein>
    <recommendedName>
        <fullName evidence="4">DUF5343 domain-containing protein</fullName>
    </recommendedName>
</protein>
<evidence type="ECO:0000256" key="1">
    <source>
        <dbReference type="SAM" id="MobiDB-lite"/>
    </source>
</evidence>
<keyword evidence="3" id="KW-1185">Reference proteome</keyword>
<dbReference type="RefSeq" id="WP_138388380.1">
    <property type="nucleotide sequence ID" value="NZ_CP054021.1"/>
</dbReference>
<feature type="region of interest" description="Disordered" evidence="1">
    <location>
        <begin position="157"/>
        <end position="192"/>
    </location>
</feature>
<dbReference type="Proteomes" id="UP000305673">
    <property type="component" value="Chromosome"/>
</dbReference>
<gene>
    <name evidence="2" type="ORF">FFM53_011575</name>
</gene>
<sequence>MTQKQSPGYPNFPLEKAIDLASQIFEKDRKNAIDRDVAAQHIGYSGSSGAADKSLGTLAHYALVEKAGKGQLRVTQTLVDILYPDSAEDKRAALQEAGFSPSIFRDIRARFNDGIPSEGALKGWLMRENFLDRAINPVTKAYLETMKFLEQSKAFESGGDQSDLGAGFNESSEKSEKNQMHTPQTIAAAAPPPAPFLELNKINAEITGDTVRVSALLNREGLEKLEKKIAALKDFLSD</sequence>
<organism evidence="2 3">
    <name type="scientific">Rhizobium indicum</name>
    <dbReference type="NCBI Taxonomy" id="2583231"/>
    <lineage>
        <taxon>Bacteria</taxon>
        <taxon>Pseudomonadati</taxon>
        <taxon>Pseudomonadota</taxon>
        <taxon>Alphaproteobacteria</taxon>
        <taxon>Hyphomicrobiales</taxon>
        <taxon>Rhizobiaceae</taxon>
        <taxon>Rhizobium/Agrobacterium group</taxon>
        <taxon>Rhizobium</taxon>
    </lineage>
</organism>
<evidence type="ECO:0008006" key="4">
    <source>
        <dbReference type="Google" id="ProtNLM"/>
    </source>
</evidence>
<reference evidence="2 3" key="1">
    <citation type="submission" date="2020-05" db="EMBL/GenBank/DDBJ databases">
        <title>Genome sequences of pea root nodulating Rhizobium spp.</title>
        <authorList>
            <person name="Rahi P."/>
        </authorList>
    </citation>
    <scope>NUCLEOTIDE SEQUENCE [LARGE SCALE GENOMIC DNA]</scope>
    <source>
        <strain evidence="3">JKLM 12A2</strain>
    </source>
</reference>
<evidence type="ECO:0000313" key="2">
    <source>
        <dbReference type="EMBL" id="QKK17014.1"/>
    </source>
</evidence>
<proteinExistence type="predicted"/>
<dbReference type="EMBL" id="CP054021">
    <property type="protein sequence ID" value="QKK17014.1"/>
    <property type="molecule type" value="Genomic_DNA"/>
</dbReference>
<accession>A0ABX6PD68</accession>
<name>A0ABX6PD68_9HYPH</name>